<comment type="similarity">
    <text evidence="2 7">Belongs to the HMBS family.</text>
</comment>
<dbReference type="Proteomes" id="UP000320806">
    <property type="component" value="Unassembled WGS sequence"/>
</dbReference>
<name>A0A542EDM8_9MICO</name>
<keyword evidence="12" id="KW-1185">Reference proteome</keyword>
<evidence type="ECO:0000256" key="6">
    <source>
        <dbReference type="ARBA" id="ARBA00048169"/>
    </source>
</evidence>
<dbReference type="Gene3D" id="3.30.160.40">
    <property type="entry name" value="Porphobilinogen deaminase, C-terminal domain"/>
    <property type="match status" value="1"/>
</dbReference>
<comment type="catalytic activity">
    <reaction evidence="6 7">
        <text>4 porphobilinogen + H2O = hydroxymethylbilane + 4 NH4(+)</text>
        <dbReference type="Rhea" id="RHEA:13185"/>
        <dbReference type="ChEBI" id="CHEBI:15377"/>
        <dbReference type="ChEBI" id="CHEBI:28938"/>
        <dbReference type="ChEBI" id="CHEBI:57845"/>
        <dbReference type="ChEBI" id="CHEBI:58126"/>
        <dbReference type="EC" id="2.5.1.61"/>
    </reaction>
</comment>
<sequence length="373" mass="38694">MSALRLGTRRSHLAMTQSGHVADALRALGHEVELVEIVTEGDTNRAPLTQIGGTGVFAAALREALLQGEVDLAVHSLKDLPAAGHPGLTVAGIPRREDPRDALVARDGLTLGELPPGSSIGTGSPRRVAALNALGLGFEVRPLRGNVDSRLARVSDGELDAIILACSGLRRIGRQDRITEAIDPLQMLSAPGQGALAIEVRADDRRMIDIVGALDDADTRAAVTAERAVLLGLKAGCSAPVGALAEVVEDVDGSLEISLRAFVGAPDGSDDLRRSITGPFDKAEQLGLDLAHMLLEDGADRIIADAGGDDAVAGSVRAGTGEEHRQKTQAQHHGAHEIVADASEPPPGRPTNAGSAGGPEVRTTNTDAMERDK</sequence>
<feature type="domain" description="Porphobilinogen deaminase C-terminal" evidence="10">
    <location>
        <begin position="222"/>
        <end position="295"/>
    </location>
</feature>
<comment type="subunit">
    <text evidence="3 7">Monomer.</text>
</comment>
<dbReference type="GO" id="GO:0005737">
    <property type="term" value="C:cytoplasm"/>
    <property type="evidence" value="ECO:0007669"/>
    <property type="project" value="UniProtKB-UniRule"/>
</dbReference>
<feature type="domain" description="Porphobilinogen deaminase N-terminal" evidence="9">
    <location>
        <begin position="4"/>
        <end position="208"/>
    </location>
</feature>
<evidence type="ECO:0000313" key="11">
    <source>
        <dbReference type="EMBL" id="TQJ13432.1"/>
    </source>
</evidence>
<dbReference type="PROSITE" id="PS00533">
    <property type="entry name" value="PORPHOBILINOGEN_DEAM"/>
    <property type="match status" value="1"/>
</dbReference>
<evidence type="ECO:0000256" key="2">
    <source>
        <dbReference type="ARBA" id="ARBA00005638"/>
    </source>
</evidence>
<dbReference type="InterPro" id="IPR036803">
    <property type="entry name" value="Porphobilinogen_deaminase_C_sf"/>
</dbReference>
<dbReference type="InterPro" id="IPR000860">
    <property type="entry name" value="HemC"/>
</dbReference>
<protein>
    <recommendedName>
        <fullName evidence="7">Porphobilinogen deaminase</fullName>
        <shortName evidence="7">PBG</shortName>
        <ecNumber evidence="7">2.5.1.61</ecNumber>
    </recommendedName>
    <alternativeName>
        <fullName evidence="7">Hydroxymethylbilane synthase</fullName>
        <shortName evidence="7">HMBS</shortName>
    </alternativeName>
    <alternativeName>
        <fullName evidence="7">Pre-uroporphyrinogen synthase</fullName>
    </alternativeName>
</protein>
<evidence type="ECO:0000259" key="9">
    <source>
        <dbReference type="Pfam" id="PF01379"/>
    </source>
</evidence>
<dbReference type="SUPFAM" id="SSF53850">
    <property type="entry name" value="Periplasmic binding protein-like II"/>
    <property type="match status" value="1"/>
</dbReference>
<gene>
    <name evidence="7" type="primary">hemC</name>
    <name evidence="11" type="ORF">FB459_0849</name>
</gene>
<dbReference type="PIRSF" id="PIRSF001438">
    <property type="entry name" value="4pyrrol_synth_OHMeBilane_synth"/>
    <property type="match status" value="1"/>
</dbReference>
<feature type="region of interest" description="Disordered" evidence="8">
    <location>
        <begin position="314"/>
        <end position="373"/>
    </location>
</feature>
<dbReference type="PANTHER" id="PTHR11557">
    <property type="entry name" value="PORPHOBILINOGEN DEAMINASE"/>
    <property type="match status" value="1"/>
</dbReference>
<keyword evidence="4 7" id="KW-0808">Transferase</keyword>
<evidence type="ECO:0000256" key="7">
    <source>
        <dbReference type="HAMAP-Rule" id="MF_00260"/>
    </source>
</evidence>
<dbReference type="InterPro" id="IPR022417">
    <property type="entry name" value="Porphobilin_deaminase_N"/>
</dbReference>
<dbReference type="GO" id="GO:0006782">
    <property type="term" value="P:protoporphyrinogen IX biosynthetic process"/>
    <property type="evidence" value="ECO:0007669"/>
    <property type="project" value="UniProtKB-UniRule"/>
</dbReference>
<dbReference type="PRINTS" id="PR00151">
    <property type="entry name" value="PORPHBDMNASE"/>
</dbReference>
<evidence type="ECO:0000256" key="4">
    <source>
        <dbReference type="ARBA" id="ARBA00022679"/>
    </source>
</evidence>
<dbReference type="GO" id="GO:0004418">
    <property type="term" value="F:hydroxymethylbilane synthase activity"/>
    <property type="evidence" value="ECO:0007669"/>
    <property type="project" value="UniProtKB-UniRule"/>
</dbReference>
<keyword evidence="5 7" id="KW-0627">Porphyrin biosynthesis</keyword>
<proteinExistence type="inferred from homology"/>
<accession>A0A542EDM8</accession>
<dbReference type="InterPro" id="IPR022418">
    <property type="entry name" value="Porphobilinogen_deaminase_C"/>
</dbReference>
<dbReference type="PANTHER" id="PTHR11557:SF0">
    <property type="entry name" value="PORPHOBILINOGEN DEAMINASE"/>
    <property type="match status" value="1"/>
</dbReference>
<dbReference type="EMBL" id="VFMO01000001">
    <property type="protein sequence ID" value="TQJ13432.1"/>
    <property type="molecule type" value="Genomic_DNA"/>
</dbReference>
<dbReference type="RefSeq" id="WP_141927548.1">
    <property type="nucleotide sequence ID" value="NZ_BAABCI010000015.1"/>
</dbReference>
<evidence type="ECO:0000256" key="5">
    <source>
        <dbReference type="ARBA" id="ARBA00023244"/>
    </source>
</evidence>
<dbReference type="AlphaFoldDB" id="A0A542EDM8"/>
<dbReference type="SUPFAM" id="SSF54782">
    <property type="entry name" value="Porphobilinogen deaminase (hydroxymethylbilane synthase), C-terminal domain"/>
    <property type="match status" value="1"/>
</dbReference>
<evidence type="ECO:0000313" key="12">
    <source>
        <dbReference type="Proteomes" id="UP000320806"/>
    </source>
</evidence>
<reference evidence="11 12" key="1">
    <citation type="submission" date="2019-06" db="EMBL/GenBank/DDBJ databases">
        <title>Sequencing the genomes of 1000 actinobacteria strains.</title>
        <authorList>
            <person name="Klenk H.-P."/>
        </authorList>
    </citation>
    <scope>NUCLEOTIDE SEQUENCE [LARGE SCALE GENOMIC DNA]</scope>
    <source>
        <strain evidence="11 12">DSM 19828</strain>
    </source>
</reference>
<dbReference type="HAMAP" id="MF_00260">
    <property type="entry name" value="Porphobil_deam"/>
    <property type="match status" value="1"/>
</dbReference>
<evidence type="ECO:0000259" key="10">
    <source>
        <dbReference type="Pfam" id="PF03900"/>
    </source>
</evidence>
<evidence type="ECO:0000256" key="8">
    <source>
        <dbReference type="SAM" id="MobiDB-lite"/>
    </source>
</evidence>
<comment type="function">
    <text evidence="1 7">Tetrapolymerization of the monopyrrole PBG into the hydroxymethylbilane pre-uroporphyrinogen in several discrete steps.</text>
</comment>
<evidence type="ECO:0000256" key="1">
    <source>
        <dbReference type="ARBA" id="ARBA00002869"/>
    </source>
</evidence>
<comment type="cofactor">
    <cofactor evidence="7">
        <name>dipyrromethane</name>
        <dbReference type="ChEBI" id="CHEBI:60342"/>
    </cofactor>
    <text evidence="7">Binds 1 dipyrromethane group covalently.</text>
</comment>
<dbReference type="NCBIfam" id="TIGR00212">
    <property type="entry name" value="hemC"/>
    <property type="match status" value="1"/>
</dbReference>
<comment type="miscellaneous">
    <text evidence="7">The porphobilinogen subunits are added to the dipyrromethane group.</text>
</comment>
<evidence type="ECO:0000256" key="3">
    <source>
        <dbReference type="ARBA" id="ARBA00011245"/>
    </source>
</evidence>
<organism evidence="11 12">
    <name type="scientific">Yimella lutea</name>
    <dbReference type="NCBI Taxonomy" id="587872"/>
    <lineage>
        <taxon>Bacteria</taxon>
        <taxon>Bacillati</taxon>
        <taxon>Actinomycetota</taxon>
        <taxon>Actinomycetes</taxon>
        <taxon>Micrococcales</taxon>
        <taxon>Dermacoccaceae</taxon>
        <taxon>Yimella</taxon>
    </lineage>
</organism>
<dbReference type="OrthoDB" id="9810298at2"/>
<dbReference type="FunFam" id="3.40.190.10:FF:000005">
    <property type="entry name" value="Porphobilinogen deaminase"/>
    <property type="match status" value="1"/>
</dbReference>
<dbReference type="Pfam" id="PF01379">
    <property type="entry name" value="Porphobil_deam"/>
    <property type="match status" value="1"/>
</dbReference>
<dbReference type="Gene3D" id="3.40.190.10">
    <property type="entry name" value="Periplasmic binding protein-like II"/>
    <property type="match status" value="2"/>
</dbReference>
<dbReference type="Pfam" id="PF03900">
    <property type="entry name" value="Porphobil_deamC"/>
    <property type="match status" value="1"/>
</dbReference>
<comment type="caution">
    <text evidence="11">The sequence shown here is derived from an EMBL/GenBank/DDBJ whole genome shotgun (WGS) entry which is preliminary data.</text>
</comment>
<dbReference type="InterPro" id="IPR022419">
    <property type="entry name" value="Porphobilin_deaminase_cofac_BS"/>
</dbReference>
<feature type="modified residue" description="S-(dipyrrolylmethanemethyl)cysteine" evidence="7">
    <location>
        <position position="237"/>
    </location>
</feature>
<dbReference type="EC" id="2.5.1.61" evidence="7"/>